<evidence type="ECO:0000313" key="2">
    <source>
        <dbReference type="Proteomes" id="UP001060085"/>
    </source>
</evidence>
<protein>
    <submittedName>
        <fullName evidence="1">Uncharacterized protein</fullName>
    </submittedName>
</protein>
<reference evidence="2" key="1">
    <citation type="journal article" date="2023" name="Nat. Plants">
        <title>Single-cell RNA sequencing provides a high-resolution roadmap for understanding the multicellular compartmentation of specialized metabolism.</title>
        <authorList>
            <person name="Sun S."/>
            <person name="Shen X."/>
            <person name="Li Y."/>
            <person name="Li Y."/>
            <person name="Wang S."/>
            <person name="Li R."/>
            <person name="Zhang H."/>
            <person name="Shen G."/>
            <person name="Guo B."/>
            <person name="Wei J."/>
            <person name="Xu J."/>
            <person name="St-Pierre B."/>
            <person name="Chen S."/>
            <person name="Sun C."/>
        </authorList>
    </citation>
    <scope>NUCLEOTIDE SEQUENCE [LARGE SCALE GENOMIC DNA]</scope>
</reference>
<dbReference type="Proteomes" id="UP001060085">
    <property type="component" value="Linkage Group LG07"/>
</dbReference>
<keyword evidence="2" id="KW-1185">Reference proteome</keyword>
<sequence length="168" mass="20424">MKTYIMGIHGWILGFEKDERFQFHYPFKDYGFKACFETVLTSVFLRSFFLNLFSQMIEKTSLVWNFETFSNFLFLTLQSFQDLSFYYHIPLKEVLRIDVISWMHLHDFLVHLCAYLERNHIKLLWFVSTFSMKHAKLPRIGYELPRPITRSRARKIEEETQRNKFGRV</sequence>
<accession>A0ACB9ZWP0</accession>
<dbReference type="EMBL" id="CM044707">
    <property type="protein sequence ID" value="KAI5653053.1"/>
    <property type="molecule type" value="Genomic_DNA"/>
</dbReference>
<proteinExistence type="predicted"/>
<evidence type="ECO:0000313" key="1">
    <source>
        <dbReference type="EMBL" id="KAI5653053.1"/>
    </source>
</evidence>
<organism evidence="1 2">
    <name type="scientific">Catharanthus roseus</name>
    <name type="common">Madagascar periwinkle</name>
    <name type="synonym">Vinca rosea</name>
    <dbReference type="NCBI Taxonomy" id="4058"/>
    <lineage>
        <taxon>Eukaryota</taxon>
        <taxon>Viridiplantae</taxon>
        <taxon>Streptophyta</taxon>
        <taxon>Embryophyta</taxon>
        <taxon>Tracheophyta</taxon>
        <taxon>Spermatophyta</taxon>
        <taxon>Magnoliopsida</taxon>
        <taxon>eudicotyledons</taxon>
        <taxon>Gunneridae</taxon>
        <taxon>Pentapetalae</taxon>
        <taxon>asterids</taxon>
        <taxon>lamiids</taxon>
        <taxon>Gentianales</taxon>
        <taxon>Apocynaceae</taxon>
        <taxon>Rauvolfioideae</taxon>
        <taxon>Vinceae</taxon>
        <taxon>Catharanthinae</taxon>
        <taxon>Catharanthus</taxon>
    </lineage>
</organism>
<name>A0ACB9ZWP0_CATRO</name>
<comment type="caution">
    <text evidence="1">The sequence shown here is derived from an EMBL/GenBank/DDBJ whole genome shotgun (WGS) entry which is preliminary data.</text>
</comment>
<gene>
    <name evidence="1" type="ORF">M9H77_30240</name>
</gene>